<evidence type="ECO:0000313" key="3">
    <source>
        <dbReference type="Proteomes" id="UP000094329"/>
    </source>
</evidence>
<evidence type="ECO:0000313" key="2">
    <source>
        <dbReference type="EMBL" id="ODN41856.1"/>
    </source>
</evidence>
<evidence type="ECO:0000259" key="1">
    <source>
        <dbReference type="Pfam" id="PF00582"/>
    </source>
</evidence>
<dbReference type="InterPro" id="IPR006016">
    <property type="entry name" value="UspA"/>
</dbReference>
<dbReference type="EMBL" id="MDTU01000001">
    <property type="protein sequence ID" value="ODN41856.1"/>
    <property type="molecule type" value="Genomic_DNA"/>
</dbReference>
<feature type="domain" description="UspA" evidence="1">
    <location>
        <begin position="19"/>
        <end position="145"/>
    </location>
</feature>
<gene>
    <name evidence="2" type="ORF">BGC07_01290</name>
</gene>
<protein>
    <recommendedName>
        <fullName evidence="1">UspA domain-containing protein</fullName>
    </recommendedName>
</protein>
<sequence>MSFAINLVVHLKISTIMNYKKALFATDLRWKSFSAADQAVHVAQCLGIEDLTALYVIENRKFLSKVFYQEEEHLAYCKLSELASFSHIRNYLIEEGDARKVVLEFINEHDIDLLFINAHCHSGFDRLGSVGYALVNQAPCPVWLLPYGKEGS</sequence>
<organism evidence="2 3">
    <name type="scientific">Piscirickettsia litoralis</name>
    <dbReference type="NCBI Taxonomy" id="1891921"/>
    <lineage>
        <taxon>Bacteria</taxon>
        <taxon>Pseudomonadati</taxon>
        <taxon>Pseudomonadota</taxon>
        <taxon>Gammaproteobacteria</taxon>
        <taxon>Thiotrichales</taxon>
        <taxon>Piscirickettsiaceae</taxon>
        <taxon>Piscirickettsia</taxon>
    </lineage>
</organism>
<dbReference type="CDD" id="cd00293">
    <property type="entry name" value="USP-like"/>
    <property type="match status" value="1"/>
</dbReference>
<name>A0ABX3A2I2_9GAMM</name>
<keyword evidence="3" id="KW-1185">Reference proteome</keyword>
<dbReference type="Proteomes" id="UP000094329">
    <property type="component" value="Unassembled WGS sequence"/>
</dbReference>
<dbReference type="Gene3D" id="3.40.50.620">
    <property type="entry name" value="HUPs"/>
    <property type="match status" value="1"/>
</dbReference>
<dbReference type="SUPFAM" id="SSF52402">
    <property type="entry name" value="Adenine nucleotide alpha hydrolases-like"/>
    <property type="match status" value="1"/>
</dbReference>
<proteinExistence type="predicted"/>
<reference evidence="2 3" key="1">
    <citation type="submission" date="2016-08" db="EMBL/GenBank/DDBJ databases">
        <title>Draft genome sequence of Candidatus Piscirickettsia litoralis, from seawater.</title>
        <authorList>
            <person name="Wan X."/>
            <person name="Lee A.J."/>
            <person name="Hou S."/>
            <person name="Donachie S.P."/>
        </authorList>
    </citation>
    <scope>NUCLEOTIDE SEQUENCE [LARGE SCALE GENOMIC DNA]</scope>
    <source>
        <strain evidence="2 3">Y2</strain>
    </source>
</reference>
<dbReference type="InterPro" id="IPR014729">
    <property type="entry name" value="Rossmann-like_a/b/a_fold"/>
</dbReference>
<accession>A0ABX3A2I2</accession>
<dbReference type="Pfam" id="PF00582">
    <property type="entry name" value="Usp"/>
    <property type="match status" value="1"/>
</dbReference>
<comment type="caution">
    <text evidence="2">The sequence shown here is derived from an EMBL/GenBank/DDBJ whole genome shotgun (WGS) entry which is preliminary data.</text>
</comment>